<dbReference type="PANTHER" id="PTHR46361:SF3">
    <property type="entry name" value="ELECTRON CARRIER_ PROTEIN DISULFIDE OXIDOREDUCTASE"/>
    <property type="match status" value="1"/>
</dbReference>
<dbReference type="Proteomes" id="UP001500433">
    <property type="component" value="Unassembled WGS sequence"/>
</dbReference>
<dbReference type="PROSITE" id="PS51257">
    <property type="entry name" value="PROKAR_LIPOPROTEIN"/>
    <property type="match status" value="1"/>
</dbReference>
<dbReference type="PANTHER" id="PTHR46361">
    <property type="entry name" value="ELECTRON CARRIER/ PROTEIN DISULFIDE OXIDOREDUCTASE"/>
    <property type="match status" value="1"/>
</dbReference>
<keyword evidence="3" id="KW-1185">Reference proteome</keyword>
<proteinExistence type="predicted"/>
<evidence type="ECO:0000259" key="1">
    <source>
        <dbReference type="Pfam" id="PF04784"/>
    </source>
</evidence>
<organism evidence="2 3">
    <name type="scientific">Flaviramulus aquimarinus</name>
    <dbReference type="NCBI Taxonomy" id="1170456"/>
    <lineage>
        <taxon>Bacteria</taxon>
        <taxon>Pseudomonadati</taxon>
        <taxon>Bacteroidota</taxon>
        <taxon>Flavobacteriia</taxon>
        <taxon>Flavobacteriales</taxon>
        <taxon>Flavobacteriaceae</taxon>
        <taxon>Flaviramulus</taxon>
    </lineage>
</organism>
<dbReference type="InterPro" id="IPR006869">
    <property type="entry name" value="DUF547"/>
</dbReference>
<evidence type="ECO:0000313" key="2">
    <source>
        <dbReference type="EMBL" id="GAA4888273.1"/>
    </source>
</evidence>
<dbReference type="Pfam" id="PF04784">
    <property type="entry name" value="DUF547"/>
    <property type="match status" value="1"/>
</dbReference>
<sequence>MKHLQLLVLLILTVSCSGTKHITQTAPKETSKGKTNDSVIIQTKTVKDNPEIITAENNKPEVQVPSIASETVETEAFNHILWHELLQKHVSNKGHVNYKAFKANRNDLQKYILLLSENLPNKIWSKEDKLAYWINAYNAMTVDLITRHYPIKSIKDIKKPWDQRFWKLGNKWYNLNEIEHDILRQMDEPRIHFAIVCASFSCPKLQNEAFTASNIETQLTHATKGFLSDSERNSISENSLELSKIFQWFAKDFIQEGSLIDFLNQYSDIKISDSAKKRFRDYNWDLNE</sequence>
<dbReference type="EMBL" id="BAABJH010000001">
    <property type="protein sequence ID" value="GAA4888273.1"/>
    <property type="molecule type" value="Genomic_DNA"/>
</dbReference>
<dbReference type="RefSeq" id="WP_345272954.1">
    <property type="nucleotide sequence ID" value="NZ_BAABJH010000001.1"/>
</dbReference>
<evidence type="ECO:0000313" key="3">
    <source>
        <dbReference type="Proteomes" id="UP001500433"/>
    </source>
</evidence>
<gene>
    <name evidence="2" type="ORF">GCM10023311_10190</name>
</gene>
<reference evidence="3" key="1">
    <citation type="journal article" date="2019" name="Int. J. Syst. Evol. Microbiol.">
        <title>The Global Catalogue of Microorganisms (GCM) 10K type strain sequencing project: providing services to taxonomists for standard genome sequencing and annotation.</title>
        <authorList>
            <consortium name="The Broad Institute Genomics Platform"/>
            <consortium name="The Broad Institute Genome Sequencing Center for Infectious Disease"/>
            <person name="Wu L."/>
            <person name="Ma J."/>
        </authorList>
    </citation>
    <scope>NUCLEOTIDE SEQUENCE [LARGE SCALE GENOMIC DNA]</scope>
    <source>
        <strain evidence="3">JCM 18274</strain>
    </source>
</reference>
<accession>A0ABP9EY47</accession>
<comment type="caution">
    <text evidence="2">The sequence shown here is derived from an EMBL/GenBank/DDBJ whole genome shotgun (WGS) entry which is preliminary data.</text>
</comment>
<protein>
    <recommendedName>
        <fullName evidence="1">DUF547 domain-containing protein</fullName>
    </recommendedName>
</protein>
<name>A0ABP9EY47_9FLAO</name>
<feature type="domain" description="DUF547" evidence="1">
    <location>
        <begin position="124"/>
        <end position="227"/>
    </location>
</feature>